<reference evidence="2 3" key="1">
    <citation type="submission" date="2016-04" db="EMBL/GenBank/DDBJ databases">
        <authorList>
            <person name="Evans L.H."/>
            <person name="Alamgir A."/>
            <person name="Owens N."/>
            <person name="Weber N.D."/>
            <person name="Virtaneva K."/>
            <person name="Barbian K."/>
            <person name="Babar A."/>
            <person name="Rosenke K."/>
        </authorList>
    </citation>
    <scope>NUCLEOTIDE SEQUENCE [LARGE SCALE GENOMIC DNA]</scope>
    <source>
        <strain evidence="2 3">CCM 8644</strain>
    </source>
</reference>
<evidence type="ECO:0000313" key="3">
    <source>
        <dbReference type="Proteomes" id="UP000078459"/>
    </source>
</evidence>
<proteinExistence type="predicted"/>
<evidence type="ECO:0000256" key="1">
    <source>
        <dbReference type="SAM" id="SignalP"/>
    </source>
</evidence>
<keyword evidence="1" id="KW-0732">Signal</keyword>
<dbReference type="EMBL" id="LWHJ01000002">
    <property type="protein sequence ID" value="OAQ43536.1"/>
    <property type="molecule type" value="Genomic_DNA"/>
</dbReference>
<accession>A0A179DR98</accession>
<dbReference type="RefSeq" id="WP_068820523.1">
    <property type="nucleotide sequence ID" value="NZ_LWHJ01000002.1"/>
</dbReference>
<feature type="chain" id="PRO_5008100768" evidence="1">
    <location>
        <begin position="18"/>
        <end position="153"/>
    </location>
</feature>
<protein>
    <submittedName>
        <fullName evidence="2">Uncharacterized protein</fullName>
    </submittedName>
</protein>
<comment type="caution">
    <text evidence="2">The sequence shown here is derived from an EMBL/GenBank/DDBJ whole genome shotgun (WGS) entry which is preliminary data.</text>
</comment>
<name>A0A179DR98_9SPHI</name>
<dbReference type="STRING" id="1826909.A5893_17115"/>
<organism evidence="2 3">
    <name type="scientific">Pedobacter psychrophilus</name>
    <dbReference type="NCBI Taxonomy" id="1826909"/>
    <lineage>
        <taxon>Bacteria</taxon>
        <taxon>Pseudomonadati</taxon>
        <taxon>Bacteroidota</taxon>
        <taxon>Sphingobacteriia</taxon>
        <taxon>Sphingobacteriales</taxon>
        <taxon>Sphingobacteriaceae</taxon>
        <taxon>Pedobacter</taxon>
    </lineage>
</organism>
<dbReference type="Proteomes" id="UP000078459">
    <property type="component" value="Unassembled WGS sequence"/>
</dbReference>
<evidence type="ECO:0000313" key="2">
    <source>
        <dbReference type="EMBL" id="OAQ43536.1"/>
    </source>
</evidence>
<keyword evidence="3" id="KW-1185">Reference proteome</keyword>
<dbReference type="AlphaFoldDB" id="A0A179DR98"/>
<reference evidence="2 3" key="2">
    <citation type="submission" date="2016-06" db="EMBL/GenBank/DDBJ databases">
        <title>Pedobacter psychrophilus sp. nov., isolated from Antarctic fragmentary rock.</title>
        <authorList>
            <person name="Svec P."/>
        </authorList>
    </citation>
    <scope>NUCLEOTIDE SEQUENCE [LARGE SCALE GENOMIC DNA]</scope>
    <source>
        <strain evidence="2 3">CCM 8644</strain>
    </source>
</reference>
<gene>
    <name evidence="2" type="ORF">A5893_17115</name>
</gene>
<feature type="signal peptide" evidence="1">
    <location>
        <begin position="1"/>
        <end position="17"/>
    </location>
</feature>
<sequence>MKLTLLLFILLPILTFGQNKKHTYFSDYQFDKTFNGSKVEGHKKVSITFSDPKLITPKNAEFENLPRGYVTFKFEGLNPVTETIVFIGKNGDGNDIYAITNSNVDLDVIYLVKTVEKIGSKNYSYIILWGKADSNNQGGLPKYFTAFHCNLIK</sequence>